<evidence type="ECO:0000313" key="1">
    <source>
        <dbReference type="EMBL" id="KAJ0033991.1"/>
    </source>
</evidence>
<dbReference type="EMBL" id="CM047742">
    <property type="protein sequence ID" value="KAJ0033991.1"/>
    <property type="molecule type" value="Genomic_DNA"/>
</dbReference>
<proteinExistence type="predicted"/>
<organism evidence="1 2">
    <name type="scientific">Pistacia integerrima</name>
    <dbReference type="NCBI Taxonomy" id="434235"/>
    <lineage>
        <taxon>Eukaryota</taxon>
        <taxon>Viridiplantae</taxon>
        <taxon>Streptophyta</taxon>
        <taxon>Embryophyta</taxon>
        <taxon>Tracheophyta</taxon>
        <taxon>Spermatophyta</taxon>
        <taxon>Magnoliopsida</taxon>
        <taxon>eudicotyledons</taxon>
        <taxon>Gunneridae</taxon>
        <taxon>Pentapetalae</taxon>
        <taxon>rosids</taxon>
        <taxon>malvids</taxon>
        <taxon>Sapindales</taxon>
        <taxon>Anacardiaceae</taxon>
        <taxon>Pistacia</taxon>
    </lineage>
</organism>
<evidence type="ECO:0000313" key="2">
    <source>
        <dbReference type="Proteomes" id="UP001163603"/>
    </source>
</evidence>
<comment type="caution">
    <text evidence="1">The sequence shown here is derived from an EMBL/GenBank/DDBJ whole genome shotgun (WGS) entry which is preliminary data.</text>
</comment>
<dbReference type="Proteomes" id="UP001163603">
    <property type="component" value="Chromosome 7"/>
</dbReference>
<name>A0ACC0YA56_9ROSI</name>
<accession>A0ACC0YA56</accession>
<protein>
    <submittedName>
        <fullName evidence="1">Uncharacterized protein</fullName>
    </submittedName>
</protein>
<gene>
    <name evidence="1" type="ORF">Pint_25834</name>
</gene>
<keyword evidence="2" id="KW-1185">Reference proteome</keyword>
<sequence>MAYCFDSALKIAVLFAQKKSELPLSIHIFSFAILLTFLCLFVAKFIAPKSDVASKVVEKVAVLIAVTAFIISVTIPLH</sequence>
<reference evidence="2" key="1">
    <citation type="journal article" date="2023" name="G3 (Bethesda)">
        <title>Genome assembly and association tests identify interacting loci associated with vigor, precocity, and sex in interspecific pistachio rootstocks.</title>
        <authorList>
            <person name="Palmer W."/>
            <person name="Jacygrad E."/>
            <person name="Sagayaradj S."/>
            <person name="Cavanaugh K."/>
            <person name="Han R."/>
            <person name="Bertier L."/>
            <person name="Beede B."/>
            <person name="Kafkas S."/>
            <person name="Golino D."/>
            <person name="Preece J."/>
            <person name="Michelmore R."/>
        </authorList>
    </citation>
    <scope>NUCLEOTIDE SEQUENCE [LARGE SCALE GENOMIC DNA]</scope>
</reference>